<feature type="compositionally biased region" description="Low complexity" evidence="1">
    <location>
        <begin position="161"/>
        <end position="171"/>
    </location>
</feature>
<dbReference type="AlphaFoldDB" id="A0A061RNK0"/>
<feature type="compositionally biased region" description="Basic residues" evidence="1">
    <location>
        <begin position="173"/>
        <end position="183"/>
    </location>
</feature>
<organism evidence="2">
    <name type="scientific">Tetraselmis sp. GSL018</name>
    <dbReference type="NCBI Taxonomy" id="582737"/>
    <lineage>
        <taxon>Eukaryota</taxon>
        <taxon>Viridiplantae</taxon>
        <taxon>Chlorophyta</taxon>
        <taxon>core chlorophytes</taxon>
        <taxon>Chlorodendrophyceae</taxon>
        <taxon>Chlorodendrales</taxon>
        <taxon>Chlorodendraceae</taxon>
        <taxon>Tetraselmis</taxon>
    </lineage>
</organism>
<evidence type="ECO:0000313" key="2">
    <source>
        <dbReference type="EMBL" id="JAC72349.1"/>
    </source>
</evidence>
<feature type="compositionally biased region" description="Basic residues" evidence="1">
    <location>
        <begin position="147"/>
        <end position="157"/>
    </location>
</feature>
<feature type="compositionally biased region" description="Basic residues" evidence="1">
    <location>
        <begin position="74"/>
        <end position="85"/>
    </location>
</feature>
<feature type="region of interest" description="Disordered" evidence="1">
    <location>
        <begin position="117"/>
        <end position="234"/>
    </location>
</feature>
<evidence type="ECO:0000256" key="1">
    <source>
        <dbReference type="SAM" id="MobiDB-lite"/>
    </source>
</evidence>
<name>A0A061RNK0_9CHLO</name>
<feature type="compositionally biased region" description="Polar residues" evidence="1">
    <location>
        <begin position="55"/>
        <end position="65"/>
    </location>
</feature>
<gene>
    <name evidence="2" type="ORF">TSPGSL018_31551</name>
</gene>
<reference evidence="2" key="1">
    <citation type="submission" date="2014-05" db="EMBL/GenBank/DDBJ databases">
        <title>The transcriptome of the halophilic microalga Tetraselmis sp. GSL018 isolated from the Great Salt Lake, Utah.</title>
        <authorList>
            <person name="Jinkerson R.E."/>
            <person name="D'Adamo S."/>
            <person name="Posewitz M.C."/>
        </authorList>
    </citation>
    <scope>NUCLEOTIDE SEQUENCE</scope>
    <source>
        <strain evidence="2">GSL018</strain>
    </source>
</reference>
<sequence length="417" mass="47256">MLRCRDTLLRICTTHTDTHIRNLSPRRFRVSTLLSTTCSQNWKQARVQKIRTGQKFQNPKDSTVSPKPECPQRFRIRRGAPRGGKRTTDRQGWQEELARRSEKQQRALDLAENMDLLNLSPESPGANHVVASESRSPPATDGEGSPHPRRPAVSRAHRLPETTQTTRTPPTHHVLKSRKKRSRSSMGLSEAFEVARSSDSLQDEARKLPPRSTARNPSQMRSWQRRGLTDNGSNASESLFVKSLRNATNLELEELLFSEDTSRPNRGCLGRGELHWYKLRCRTNKLRAAVDELVASGYRVAVPRRKEPNLSSSGRRSWRSVKYEDGMALLVLCRLGAGEVEELESMEHLDEAPWEHAMQYSSLGAPSPMVLPRPMTCEEIDEVHRFESSGPPGATEFARMEDLRLSENGHYSPPIWG</sequence>
<feature type="region of interest" description="Disordered" evidence="1">
    <location>
        <begin position="55"/>
        <end position="105"/>
    </location>
</feature>
<proteinExistence type="predicted"/>
<accession>A0A061RNK0</accession>
<feature type="compositionally biased region" description="Polar residues" evidence="1">
    <location>
        <begin position="213"/>
        <end position="222"/>
    </location>
</feature>
<feature type="compositionally biased region" description="Basic and acidic residues" evidence="1">
    <location>
        <begin position="86"/>
        <end position="105"/>
    </location>
</feature>
<dbReference type="EMBL" id="GBEZ01013656">
    <property type="protein sequence ID" value="JAC72349.1"/>
    <property type="molecule type" value="Transcribed_RNA"/>
</dbReference>
<protein>
    <submittedName>
        <fullName evidence="2">Uncharacterized protein</fullName>
    </submittedName>
</protein>